<dbReference type="Ensembl" id="ENSSVLT00005003303.1">
    <property type="protein sequence ID" value="ENSSVLP00005003025.1"/>
    <property type="gene ID" value="ENSSVLG00005002409.1"/>
</dbReference>
<dbReference type="Proteomes" id="UP000694564">
    <property type="component" value="Chromosome 4"/>
</dbReference>
<proteinExistence type="predicted"/>
<reference evidence="2" key="1">
    <citation type="submission" date="2025-08" db="UniProtKB">
        <authorList>
            <consortium name="Ensembl"/>
        </authorList>
    </citation>
    <scope>IDENTIFICATION</scope>
</reference>
<name>A0A8D2AMU4_SCIVU</name>
<protein>
    <submittedName>
        <fullName evidence="2">Uncharacterized protein</fullName>
    </submittedName>
</protein>
<feature type="region of interest" description="Disordered" evidence="1">
    <location>
        <begin position="44"/>
        <end position="68"/>
    </location>
</feature>
<dbReference type="AlphaFoldDB" id="A0A8D2AMU4"/>
<sequence length="138" mass="14723">MNPENPPPYLGPGPRAHTHLIHRTQWGLWQGLIRLLRGTLPRISTGGWQGAPQEPPETSACGGKPKKRRPGLAHCLGLLGCLLSAAAASGPCLPHQPWPPVQRLCHTSDGVPTVSSDCPQTPLLSTLCDSRLVRVATV</sequence>
<evidence type="ECO:0000256" key="1">
    <source>
        <dbReference type="SAM" id="MobiDB-lite"/>
    </source>
</evidence>
<organism evidence="2 3">
    <name type="scientific">Sciurus vulgaris</name>
    <name type="common">Eurasian red squirrel</name>
    <dbReference type="NCBI Taxonomy" id="55149"/>
    <lineage>
        <taxon>Eukaryota</taxon>
        <taxon>Metazoa</taxon>
        <taxon>Chordata</taxon>
        <taxon>Craniata</taxon>
        <taxon>Vertebrata</taxon>
        <taxon>Euteleostomi</taxon>
        <taxon>Mammalia</taxon>
        <taxon>Eutheria</taxon>
        <taxon>Euarchontoglires</taxon>
        <taxon>Glires</taxon>
        <taxon>Rodentia</taxon>
        <taxon>Sciuromorpha</taxon>
        <taxon>Sciuridae</taxon>
        <taxon>Sciurinae</taxon>
        <taxon>Sciurini</taxon>
        <taxon>Sciurus</taxon>
    </lineage>
</organism>
<keyword evidence="3" id="KW-1185">Reference proteome</keyword>
<evidence type="ECO:0000313" key="2">
    <source>
        <dbReference type="Ensembl" id="ENSSVLP00005003025.1"/>
    </source>
</evidence>
<reference evidence="2" key="2">
    <citation type="submission" date="2025-09" db="UniProtKB">
        <authorList>
            <consortium name="Ensembl"/>
        </authorList>
    </citation>
    <scope>IDENTIFICATION</scope>
</reference>
<evidence type="ECO:0000313" key="3">
    <source>
        <dbReference type="Proteomes" id="UP000694564"/>
    </source>
</evidence>
<accession>A0A8D2AMU4</accession>